<evidence type="ECO:0000256" key="2">
    <source>
        <dbReference type="ARBA" id="ARBA00022737"/>
    </source>
</evidence>
<dbReference type="PROSITE" id="PS50294">
    <property type="entry name" value="WD_REPEATS_REGION"/>
    <property type="match status" value="1"/>
</dbReference>
<dbReference type="SMART" id="SM00320">
    <property type="entry name" value="WD40"/>
    <property type="match status" value="2"/>
</dbReference>
<sequence length="266" mass="30040">MSWVLTIIHLIPVPRNYDPALHPFEVPREYMRALNATKLERVFAKPFLASLDGHRDGVNCMAKHPHSLSTILSGACDGEVKIWNLTKRECIRTLQAHEGFVRGICARFCGTSFFTVGDDKTVKHWKMDGPGYGGEEEEPLHTILGKTVYTGIDHHWKEAVFATCGHQVDIWDEQRTSPICSLTWGVDSISSVKFNPIEAWSPSELHACRRFRYNKSTTECSAVDSGTPPEREEPAESTGERQLSTYRSEDTVISRSEYVDFSYAIT</sequence>
<feature type="repeat" description="WD" evidence="3">
    <location>
        <begin position="51"/>
        <end position="93"/>
    </location>
</feature>
<dbReference type="InterPro" id="IPR015943">
    <property type="entry name" value="WD40/YVTN_repeat-like_dom_sf"/>
</dbReference>
<dbReference type="InterPro" id="IPR036322">
    <property type="entry name" value="WD40_repeat_dom_sf"/>
</dbReference>
<dbReference type="InterPro" id="IPR001680">
    <property type="entry name" value="WD40_rpt"/>
</dbReference>
<evidence type="ECO:0000313" key="5">
    <source>
        <dbReference type="EMBL" id="EMP39274.1"/>
    </source>
</evidence>
<dbReference type="PROSITE" id="PS50082">
    <property type="entry name" value="WD_REPEATS_2"/>
    <property type="match status" value="1"/>
</dbReference>
<feature type="region of interest" description="Disordered" evidence="4">
    <location>
        <begin position="219"/>
        <end position="248"/>
    </location>
</feature>
<evidence type="ECO:0000313" key="6">
    <source>
        <dbReference type="Proteomes" id="UP000031443"/>
    </source>
</evidence>
<dbReference type="Pfam" id="PF00400">
    <property type="entry name" value="WD40"/>
    <property type="match status" value="2"/>
</dbReference>
<gene>
    <name evidence="5" type="ORF">UY3_03515</name>
</gene>
<dbReference type="PANTHER" id="PTHR22851">
    <property type="entry name" value="U3 SMALL NUCLEOLAR RNA U3 SNORNA ASSOCIATED PROTEIN"/>
    <property type="match status" value="1"/>
</dbReference>
<evidence type="ECO:0000256" key="4">
    <source>
        <dbReference type="SAM" id="MobiDB-lite"/>
    </source>
</evidence>
<dbReference type="AlphaFoldDB" id="M7BPU7"/>
<reference evidence="6" key="1">
    <citation type="journal article" date="2013" name="Nat. Genet.">
        <title>The draft genomes of soft-shell turtle and green sea turtle yield insights into the development and evolution of the turtle-specific body plan.</title>
        <authorList>
            <person name="Wang Z."/>
            <person name="Pascual-Anaya J."/>
            <person name="Zadissa A."/>
            <person name="Li W."/>
            <person name="Niimura Y."/>
            <person name="Huang Z."/>
            <person name="Li C."/>
            <person name="White S."/>
            <person name="Xiong Z."/>
            <person name="Fang D."/>
            <person name="Wang B."/>
            <person name="Ming Y."/>
            <person name="Chen Y."/>
            <person name="Zheng Y."/>
            <person name="Kuraku S."/>
            <person name="Pignatelli M."/>
            <person name="Herrero J."/>
            <person name="Beal K."/>
            <person name="Nozawa M."/>
            <person name="Li Q."/>
            <person name="Wang J."/>
            <person name="Zhang H."/>
            <person name="Yu L."/>
            <person name="Shigenobu S."/>
            <person name="Wang J."/>
            <person name="Liu J."/>
            <person name="Flicek P."/>
            <person name="Searle S."/>
            <person name="Wang J."/>
            <person name="Kuratani S."/>
            <person name="Yin Y."/>
            <person name="Aken B."/>
            <person name="Zhang G."/>
            <person name="Irie N."/>
        </authorList>
    </citation>
    <scope>NUCLEOTIDE SEQUENCE [LARGE SCALE GENOMIC DNA]</scope>
</reference>
<name>M7BPU7_CHEMY</name>
<dbReference type="Gene3D" id="2.130.10.10">
    <property type="entry name" value="YVTN repeat-like/Quinoprotein amine dehydrogenase"/>
    <property type="match status" value="1"/>
</dbReference>
<accession>M7BPU7</accession>
<dbReference type="PANTHER" id="PTHR22851:SF0">
    <property type="entry name" value="DDB1- AND CUL4-ASSOCIATED FACTOR 13"/>
    <property type="match status" value="1"/>
</dbReference>
<proteinExistence type="predicted"/>
<evidence type="ECO:0000256" key="3">
    <source>
        <dbReference type="PROSITE-ProRule" id="PRU00221"/>
    </source>
</evidence>
<dbReference type="Proteomes" id="UP000031443">
    <property type="component" value="Unassembled WGS sequence"/>
</dbReference>
<keyword evidence="2" id="KW-0677">Repeat</keyword>
<protein>
    <submittedName>
        <fullName evidence="5">DDB1-and CUL4-associated factor 13</fullName>
    </submittedName>
</protein>
<dbReference type="STRING" id="8469.M7BPU7"/>
<keyword evidence="6" id="KW-1185">Reference proteome</keyword>
<organism evidence="5 6">
    <name type="scientific">Chelonia mydas</name>
    <name type="common">Green sea-turtle</name>
    <name type="synonym">Chelonia agassizi</name>
    <dbReference type="NCBI Taxonomy" id="8469"/>
    <lineage>
        <taxon>Eukaryota</taxon>
        <taxon>Metazoa</taxon>
        <taxon>Chordata</taxon>
        <taxon>Craniata</taxon>
        <taxon>Vertebrata</taxon>
        <taxon>Euteleostomi</taxon>
        <taxon>Archelosauria</taxon>
        <taxon>Testudinata</taxon>
        <taxon>Testudines</taxon>
        <taxon>Cryptodira</taxon>
        <taxon>Durocryptodira</taxon>
        <taxon>Americhelydia</taxon>
        <taxon>Chelonioidea</taxon>
        <taxon>Cheloniidae</taxon>
        <taxon>Chelonia</taxon>
    </lineage>
</organism>
<dbReference type="SUPFAM" id="SSF50978">
    <property type="entry name" value="WD40 repeat-like"/>
    <property type="match status" value="1"/>
</dbReference>
<dbReference type="PROSITE" id="PS00678">
    <property type="entry name" value="WD_REPEATS_1"/>
    <property type="match status" value="1"/>
</dbReference>
<keyword evidence="1 3" id="KW-0853">WD repeat</keyword>
<dbReference type="InterPro" id="IPR051733">
    <property type="entry name" value="WD_repeat_DCAF13/WDSOF1"/>
</dbReference>
<evidence type="ECO:0000256" key="1">
    <source>
        <dbReference type="ARBA" id="ARBA00022574"/>
    </source>
</evidence>
<dbReference type="InterPro" id="IPR019775">
    <property type="entry name" value="WD40_repeat_CS"/>
</dbReference>
<dbReference type="EMBL" id="KB517250">
    <property type="protein sequence ID" value="EMP39274.1"/>
    <property type="molecule type" value="Genomic_DNA"/>
</dbReference>
<dbReference type="GO" id="GO:0000462">
    <property type="term" value="P:maturation of SSU-rRNA from tricistronic rRNA transcript (SSU-rRNA, 5.8S rRNA, LSU-rRNA)"/>
    <property type="evidence" value="ECO:0007669"/>
    <property type="project" value="TreeGrafter"/>
</dbReference>
<dbReference type="GO" id="GO:0032040">
    <property type="term" value="C:small-subunit processome"/>
    <property type="evidence" value="ECO:0007669"/>
    <property type="project" value="TreeGrafter"/>
</dbReference>